<evidence type="ECO:0000256" key="1">
    <source>
        <dbReference type="SAM" id="SignalP"/>
    </source>
</evidence>
<accession>A0A9X2Z4K8</accession>
<organism evidence="2 3">
    <name type="scientific">Mycobacterium yunnanensis</name>
    <dbReference type="NCBI Taxonomy" id="368477"/>
    <lineage>
        <taxon>Bacteria</taxon>
        <taxon>Bacillati</taxon>
        <taxon>Actinomycetota</taxon>
        <taxon>Actinomycetes</taxon>
        <taxon>Mycobacteriales</taxon>
        <taxon>Mycobacteriaceae</taxon>
        <taxon>Mycobacterium</taxon>
    </lineage>
</organism>
<proteinExistence type="predicted"/>
<evidence type="ECO:0000313" key="3">
    <source>
        <dbReference type="Proteomes" id="UP001141629"/>
    </source>
</evidence>
<evidence type="ECO:0008006" key="4">
    <source>
        <dbReference type="Google" id="ProtNLM"/>
    </source>
</evidence>
<protein>
    <recommendedName>
        <fullName evidence="4">PASTA domain-containing protein</fullName>
    </recommendedName>
</protein>
<feature type="chain" id="PRO_5040817010" description="PASTA domain-containing protein" evidence="1">
    <location>
        <begin position="28"/>
        <end position="109"/>
    </location>
</feature>
<keyword evidence="1" id="KW-0732">Signal</keyword>
<reference evidence="2" key="2">
    <citation type="journal article" date="2022" name="BMC Genomics">
        <title>Comparative genome analysis of mycobacteria focusing on tRNA and non-coding RNA.</title>
        <authorList>
            <person name="Behra P.R.K."/>
            <person name="Pettersson B.M.F."/>
            <person name="Ramesh M."/>
            <person name="Das S."/>
            <person name="Dasgupta S."/>
            <person name="Kirsebom L.A."/>
        </authorList>
    </citation>
    <scope>NUCLEOTIDE SEQUENCE</scope>
    <source>
        <strain evidence="2">DSM 44838</strain>
    </source>
</reference>
<name>A0A9X2Z4K8_9MYCO</name>
<keyword evidence="3" id="KW-1185">Reference proteome</keyword>
<sequence>MSGALRHTAWLAFAGAVLLGPAPIAGADQSTLSGQPADAAVAELQDQGYTVQINWVNGFDTKPLSECRVTGVDDPSSAPPSPGTFTTVYVDVACPNHDGGGFGFEAGIG</sequence>
<dbReference type="AlphaFoldDB" id="A0A9X2Z4K8"/>
<reference evidence="2" key="1">
    <citation type="submission" date="2020-07" db="EMBL/GenBank/DDBJ databases">
        <authorList>
            <person name="Pettersson B.M.F."/>
            <person name="Behra P.R.K."/>
            <person name="Ramesh M."/>
            <person name="Das S."/>
            <person name="Dasgupta S."/>
            <person name="Kirsebom L.A."/>
        </authorList>
    </citation>
    <scope>NUCLEOTIDE SEQUENCE</scope>
    <source>
        <strain evidence="2">DSM 44838</strain>
    </source>
</reference>
<evidence type="ECO:0000313" key="2">
    <source>
        <dbReference type="EMBL" id="MCV7422490.1"/>
    </source>
</evidence>
<comment type="caution">
    <text evidence="2">The sequence shown here is derived from an EMBL/GenBank/DDBJ whole genome shotgun (WGS) entry which is preliminary data.</text>
</comment>
<dbReference type="RefSeq" id="WP_263997324.1">
    <property type="nucleotide sequence ID" value="NZ_JACKVK010000009.1"/>
</dbReference>
<dbReference type="EMBL" id="JACKVK010000009">
    <property type="protein sequence ID" value="MCV7422490.1"/>
    <property type="molecule type" value="Genomic_DNA"/>
</dbReference>
<gene>
    <name evidence="2" type="ORF">H7K45_18240</name>
</gene>
<feature type="signal peptide" evidence="1">
    <location>
        <begin position="1"/>
        <end position="27"/>
    </location>
</feature>
<dbReference type="Proteomes" id="UP001141629">
    <property type="component" value="Unassembled WGS sequence"/>
</dbReference>